<comment type="subunit">
    <text evidence="6 8">The RNAP catalytic core consists of 2 alpha, 1 beta, 1 beta' and 1 omega subunit. When a sigma factor is associated with the core the holoenzyme is formed, which can initiate transcription.</text>
</comment>
<dbReference type="InterPro" id="IPR007645">
    <property type="entry name" value="RNA_pol_Rpb2_3"/>
</dbReference>
<dbReference type="Gene3D" id="2.40.270.10">
    <property type="entry name" value="DNA-directed RNA polymerase, subunit 2, domain 6"/>
    <property type="match status" value="1"/>
</dbReference>
<dbReference type="GO" id="GO:0003899">
    <property type="term" value="F:DNA-directed RNA polymerase activity"/>
    <property type="evidence" value="ECO:0007669"/>
    <property type="project" value="UniProtKB-UniRule"/>
</dbReference>
<evidence type="ECO:0000256" key="1">
    <source>
        <dbReference type="ARBA" id="ARBA00022478"/>
    </source>
</evidence>
<dbReference type="AlphaFoldDB" id="A0A5C8CIW7"/>
<evidence type="ECO:0000256" key="8">
    <source>
        <dbReference type="RuleBase" id="RU363031"/>
    </source>
</evidence>
<dbReference type="SUPFAM" id="SSF64484">
    <property type="entry name" value="beta and beta-prime subunits of DNA dependent RNA-polymerase"/>
    <property type="match status" value="1"/>
</dbReference>
<feature type="region of interest" description="Disordered" evidence="9">
    <location>
        <begin position="1156"/>
        <end position="1175"/>
    </location>
</feature>
<dbReference type="InterPro" id="IPR042107">
    <property type="entry name" value="DNA-dir_RNA_pol_bsu_ext_1_sf"/>
</dbReference>
<dbReference type="NCBIfam" id="NF001616">
    <property type="entry name" value="PRK00405.1"/>
    <property type="match status" value="1"/>
</dbReference>
<dbReference type="PROSITE" id="PS01166">
    <property type="entry name" value="RNA_POL_BETA"/>
    <property type="match status" value="1"/>
</dbReference>
<evidence type="ECO:0000259" key="10">
    <source>
        <dbReference type="Pfam" id="PF00562"/>
    </source>
</evidence>
<dbReference type="Gene3D" id="3.90.1100.10">
    <property type="match status" value="2"/>
</dbReference>
<evidence type="ECO:0000259" key="12">
    <source>
        <dbReference type="Pfam" id="PF04561"/>
    </source>
</evidence>
<feature type="domain" description="RNA polymerase Rpb2" evidence="14">
    <location>
        <begin position="478"/>
        <end position="546"/>
    </location>
</feature>
<dbReference type="CDD" id="cd00653">
    <property type="entry name" value="RNA_pol_B_RPB2"/>
    <property type="match status" value="1"/>
</dbReference>
<name>A0A5C8CIW7_9SPIR</name>
<dbReference type="Gene3D" id="2.30.150.10">
    <property type="entry name" value="DNA-directed RNA polymerase, beta subunit, external 1 domain"/>
    <property type="match status" value="1"/>
</dbReference>
<dbReference type="Pfam" id="PF04560">
    <property type="entry name" value="RNA_pol_Rpb2_7"/>
    <property type="match status" value="1"/>
</dbReference>
<feature type="domain" description="RNA polymerase Rpb2" evidence="12">
    <location>
        <begin position="174"/>
        <end position="251"/>
    </location>
</feature>
<dbReference type="EC" id="2.7.7.6" evidence="6 8"/>
<dbReference type="Proteomes" id="UP000325116">
    <property type="component" value="Unassembled WGS sequence"/>
</dbReference>
<comment type="caution">
    <text evidence="16">The sequence shown here is derived from an EMBL/GenBank/DDBJ whole genome shotgun (WGS) entry which is preliminary data.</text>
</comment>
<dbReference type="InterPro" id="IPR015712">
    <property type="entry name" value="DNA-dir_RNA_pol_su2"/>
</dbReference>
<dbReference type="Pfam" id="PF04561">
    <property type="entry name" value="RNA_pol_Rpb2_2"/>
    <property type="match status" value="2"/>
</dbReference>
<evidence type="ECO:0000256" key="5">
    <source>
        <dbReference type="ARBA" id="ARBA00048552"/>
    </source>
</evidence>
<dbReference type="InterPro" id="IPR007642">
    <property type="entry name" value="RNA_pol_Rpb2_2"/>
</dbReference>
<evidence type="ECO:0000259" key="11">
    <source>
        <dbReference type="Pfam" id="PF04560"/>
    </source>
</evidence>
<dbReference type="HAMAP" id="MF_01321">
    <property type="entry name" value="RNApol_bact_RpoB"/>
    <property type="match status" value="1"/>
</dbReference>
<dbReference type="Pfam" id="PF00562">
    <property type="entry name" value="RNA_pol_Rpb2_6"/>
    <property type="match status" value="1"/>
</dbReference>
<evidence type="ECO:0000256" key="4">
    <source>
        <dbReference type="ARBA" id="ARBA00023163"/>
    </source>
</evidence>
<dbReference type="InterPro" id="IPR007120">
    <property type="entry name" value="DNA-dir_RNAP_su2_dom"/>
</dbReference>
<dbReference type="GO" id="GO:0006351">
    <property type="term" value="P:DNA-templated transcription"/>
    <property type="evidence" value="ECO:0007669"/>
    <property type="project" value="UniProtKB-UniRule"/>
</dbReference>
<feature type="domain" description="RNA polymerase Rpb2" evidence="11">
    <location>
        <begin position="1075"/>
        <end position="1150"/>
    </location>
</feature>
<keyword evidence="2 6" id="KW-0808">Transferase</keyword>
<dbReference type="Gene3D" id="3.90.1800.10">
    <property type="entry name" value="RNA polymerase alpha subunit dimerisation domain"/>
    <property type="match status" value="1"/>
</dbReference>
<sequence length="1175" mass="132238">MANNIQIDNKVYKERGIEFAKKYRIENGRVNFSHSASVLEPPDFLAIQKESYNSFLQKDVPENKRKNEGLQEVLNSIFPIVATNEKMQIEFISYSIGEPKISEKEARRRDKTYAYPFKIKVQLTVRDPEMIVEQEIFVGDIPAMTDRGTFIINGAERVVVSQIHRSPGVVFNRSDRDAMFVAKIIPERGTWLEFELDTKKDIMYVRIDRKKKLPVTVFLRAIGITTNEEILKLFYTVDKISLTKLSDEAKKEALIGRRSYSTVYDTENPEEIILNPGELINTNLAERLLMSGIKEVEVLNMEAIKDNVTIINTLDKDATRNQKEACAKIYNVIRPGEPALLDTVVKICNDLVFDSKSYALGDVGRYKINKRLNFPENEQSKVLRHEDIIETIRFLIKVFINEEQLDDIDHLGNRRIRSVGELLAIQMKTGFTRLERIAKERMQMQQSESGAITPQSLVSIKLVQSVLKEFYGTSQLSQFMDQNNPLAEITHKRRLNALGPGGLTRDRAGFEVRDVHHTHYGKICPIETPEGPNIGLIVSLATYARINKHGFLEAPYRKVIKGKVTDEIEYLTAHDEERFHIADANAPINEDGTFKENLISTRYRSEFPYSSPEQVQYMDVSPQQIVSLSSSLIPFLEHDDANRALMGSNMQRQSVPLLFPEAPIVGTGVEAKICQPGTGIALHAKRAGKVIKVVNNEIVIKPNKQNDKDDFDVYELIKYQRTNQDTNFHQRPVVNVGDSVKAGGLLADGPATDNGELALGRNVLAAFMIFEGYNFEDAILLSKRLVQEDVFTSIHIEEFSVEARETKLDKENITRDIPNVSDSAFKNLDERGIVRIGAKVKAGDILVGKVTPKGETEITPEYRLLHSIFGEKARDVKDTSLRVPHGKDGTVIDVRVYSRENGDELKPGVEEVVKVFLAKKRIIQEGDKMAGRHGNKGVVARIMPIEDMPFLEDGTPVDICLNPLGVPSRMNIGQVIEMLLGWSGYKMGLKYACPVFEGPKEDALKEAMIASGMNPSGKVKLYDGRTGEPFKNEVAVGYMYMLKLNHLVEDKVHARSTGPYSLVTQQPLGGKSQFGGQRLGEMEVWALEAYGAANMLQEFLTVKSDDMTGRARIYESIVKGDVISSPGIPESFNVLVQELRGLGLNITIHDEEGNKLPSTEKELKQKSKKQTKIFK</sequence>
<reference evidence="16 17" key="1">
    <citation type="journal article" date="1992" name="Lakartidningen">
        <title>[Penicillin V and not amoxicillin is the first choice preparation in acute otitis].</title>
        <authorList>
            <person name="Kamme C."/>
            <person name="Lundgren K."/>
            <person name="Prellner K."/>
        </authorList>
    </citation>
    <scope>NUCLEOTIDE SEQUENCE [LARGE SCALE GENOMIC DNA]</scope>
    <source>
        <strain evidence="16 17">W1</strain>
    </source>
</reference>
<feature type="compositionally biased region" description="Basic and acidic residues" evidence="9">
    <location>
        <begin position="1156"/>
        <end position="1165"/>
    </location>
</feature>
<dbReference type="InterPro" id="IPR007121">
    <property type="entry name" value="RNA_pol_bsu_CS"/>
</dbReference>
<comment type="function">
    <text evidence="6 8">DNA-dependent RNA polymerase catalyzes the transcription of DNA into RNA using the four ribonucleoside triphosphates as substrates.</text>
</comment>
<accession>A0A5C8CIW7</accession>
<evidence type="ECO:0000256" key="7">
    <source>
        <dbReference type="RuleBase" id="RU000434"/>
    </source>
</evidence>
<evidence type="ECO:0000259" key="14">
    <source>
        <dbReference type="Pfam" id="PF04565"/>
    </source>
</evidence>
<dbReference type="InterPro" id="IPR007644">
    <property type="entry name" value="RNA_pol_bsu_protrusion"/>
</dbReference>
<feature type="compositionally biased region" description="Basic residues" evidence="9">
    <location>
        <begin position="1166"/>
        <end position="1175"/>
    </location>
</feature>
<dbReference type="Gene3D" id="2.40.50.100">
    <property type="match status" value="1"/>
</dbReference>
<dbReference type="GO" id="GO:0000428">
    <property type="term" value="C:DNA-directed RNA polymerase complex"/>
    <property type="evidence" value="ECO:0007669"/>
    <property type="project" value="UniProtKB-KW"/>
</dbReference>
<dbReference type="NCBIfam" id="TIGR02013">
    <property type="entry name" value="rpoB"/>
    <property type="match status" value="1"/>
</dbReference>
<dbReference type="InterPro" id="IPR007641">
    <property type="entry name" value="RNA_pol_Rpb2_7"/>
</dbReference>
<organism evidence="16 17">
    <name type="scientific">Brachyspira aalborgi</name>
    <dbReference type="NCBI Taxonomy" id="29522"/>
    <lineage>
        <taxon>Bacteria</taxon>
        <taxon>Pseudomonadati</taxon>
        <taxon>Spirochaetota</taxon>
        <taxon>Spirochaetia</taxon>
        <taxon>Brachyspirales</taxon>
        <taxon>Brachyspiraceae</taxon>
        <taxon>Brachyspira</taxon>
    </lineage>
</organism>
<dbReference type="InterPro" id="IPR014724">
    <property type="entry name" value="RNA_pol_RPB2_OB-fold"/>
</dbReference>
<dbReference type="GO" id="GO:0032549">
    <property type="term" value="F:ribonucleoside binding"/>
    <property type="evidence" value="ECO:0007669"/>
    <property type="project" value="InterPro"/>
</dbReference>
<evidence type="ECO:0000256" key="3">
    <source>
        <dbReference type="ARBA" id="ARBA00022695"/>
    </source>
</evidence>
<protein>
    <recommendedName>
        <fullName evidence="6 8">DNA-directed RNA polymerase subunit beta</fullName>
        <shortName evidence="6">RNAP subunit beta</shortName>
        <ecNumber evidence="6 8">2.7.7.6</ecNumber>
    </recommendedName>
    <alternativeName>
        <fullName evidence="6">RNA polymerase subunit beta</fullName>
    </alternativeName>
    <alternativeName>
        <fullName evidence="6">Transcriptase subunit beta</fullName>
    </alternativeName>
</protein>
<evidence type="ECO:0000256" key="9">
    <source>
        <dbReference type="SAM" id="MobiDB-lite"/>
    </source>
</evidence>
<feature type="domain" description="RNA polymerase beta subunit protrusion" evidence="13">
    <location>
        <begin position="46"/>
        <end position="461"/>
    </location>
</feature>
<dbReference type="InterPro" id="IPR019462">
    <property type="entry name" value="DNA-dir_RNA_pol_bsu_external_1"/>
</dbReference>
<evidence type="ECO:0000256" key="2">
    <source>
        <dbReference type="ARBA" id="ARBA00022679"/>
    </source>
</evidence>
<dbReference type="GO" id="GO:0003677">
    <property type="term" value="F:DNA binding"/>
    <property type="evidence" value="ECO:0007669"/>
    <property type="project" value="UniProtKB-UniRule"/>
</dbReference>
<gene>
    <name evidence="6 16" type="primary">rpoB</name>
    <name evidence="16" type="ORF">EPJ80_05635</name>
</gene>
<comment type="catalytic activity">
    <reaction evidence="5 6 8">
        <text>RNA(n) + a ribonucleoside 5'-triphosphate = RNA(n+1) + diphosphate</text>
        <dbReference type="Rhea" id="RHEA:21248"/>
        <dbReference type="Rhea" id="RHEA-COMP:14527"/>
        <dbReference type="Rhea" id="RHEA-COMP:17342"/>
        <dbReference type="ChEBI" id="CHEBI:33019"/>
        <dbReference type="ChEBI" id="CHEBI:61557"/>
        <dbReference type="ChEBI" id="CHEBI:140395"/>
        <dbReference type="EC" id="2.7.7.6"/>
    </reaction>
</comment>
<dbReference type="InterPro" id="IPR037033">
    <property type="entry name" value="DNA-dir_RNAP_su2_hyb_sf"/>
</dbReference>
<comment type="similarity">
    <text evidence="6 7">Belongs to the RNA polymerase beta chain family.</text>
</comment>
<evidence type="ECO:0000313" key="16">
    <source>
        <dbReference type="EMBL" id="TXJ12271.1"/>
    </source>
</evidence>
<dbReference type="EMBL" id="SAXT01000004">
    <property type="protein sequence ID" value="TXJ12271.1"/>
    <property type="molecule type" value="Genomic_DNA"/>
</dbReference>
<evidence type="ECO:0000313" key="17">
    <source>
        <dbReference type="Proteomes" id="UP000325116"/>
    </source>
</evidence>
<dbReference type="Pfam" id="PF04565">
    <property type="entry name" value="RNA_pol_Rpb2_3"/>
    <property type="match status" value="1"/>
</dbReference>
<keyword evidence="3 6" id="KW-0548">Nucleotidyltransferase</keyword>
<feature type="domain" description="DNA-directed RNA polymerase beta subunit external 1" evidence="15">
    <location>
        <begin position="556"/>
        <end position="621"/>
    </location>
</feature>
<evidence type="ECO:0000259" key="13">
    <source>
        <dbReference type="Pfam" id="PF04563"/>
    </source>
</evidence>
<keyword evidence="1 6" id="KW-0240">DNA-directed RNA polymerase</keyword>
<dbReference type="InterPro" id="IPR010243">
    <property type="entry name" value="RNA_pol_bsu_bac"/>
</dbReference>
<feature type="domain" description="DNA-directed RNA polymerase subunit 2 hybrid-binding" evidence="10">
    <location>
        <begin position="684"/>
        <end position="1073"/>
    </location>
</feature>
<dbReference type="Pfam" id="PF10385">
    <property type="entry name" value="RNA_pol_Rpb2_45"/>
    <property type="match status" value="1"/>
</dbReference>
<dbReference type="Gene3D" id="2.40.50.150">
    <property type="match status" value="1"/>
</dbReference>
<proteinExistence type="inferred from homology"/>
<dbReference type="Pfam" id="PF04563">
    <property type="entry name" value="RNA_pol_Rpb2_1"/>
    <property type="match status" value="1"/>
</dbReference>
<keyword evidence="4 6" id="KW-0804">Transcription</keyword>
<dbReference type="RefSeq" id="WP_147758248.1">
    <property type="nucleotide sequence ID" value="NZ_SAXT01000004.1"/>
</dbReference>
<evidence type="ECO:0000259" key="15">
    <source>
        <dbReference type="Pfam" id="PF10385"/>
    </source>
</evidence>
<dbReference type="PANTHER" id="PTHR20856">
    <property type="entry name" value="DNA-DIRECTED RNA POLYMERASE I SUBUNIT 2"/>
    <property type="match status" value="1"/>
</dbReference>
<evidence type="ECO:0000256" key="6">
    <source>
        <dbReference type="HAMAP-Rule" id="MF_01321"/>
    </source>
</evidence>
<feature type="domain" description="RNA polymerase Rpb2" evidence="12">
    <location>
        <begin position="311"/>
        <end position="417"/>
    </location>
</feature>